<evidence type="ECO:0000313" key="9">
    <source>
        <dbReference type="Proteomes" id="UP000521872"/>
    </source>
</evidence>
<comment type="cofactor">
    <cofactor evidence="1">
        <name>Cu(2+)</name>
        <dbReference type="ChEBI" id="CHEBI:29036"/>
    </cofactor>
</comment>
<dbReference type="GO" id="GO:2001070">
    <property type="term" value="F:starch binding"/>
    <property type="evidence" value="ECO:0007669"/>
    <property type="project" value="InterPro"/>
</dbReference>
<keyword evidence="2" id="KW-0186">Copper</keyword>
<dbReference type="CDD" id="cd00299">
    <property type="entry name" value="GST_C_family"/>
    <property type="match status" value="1"/>
</dbReference>
<name>A0A8H4QUH3_9AGAR</name>
<evidence type="ECO:0000256" key="2">
    <source>
        <dbReference type="ARBA" id="ARBA00023008"/>
    </source>
</evidence>
<dbReference type="InterPro" id="IPR002044">
    <property type="entry name" value="CBM20"/>
</dbReference>
<keyword evidence="4" id="KW-0624">Polysaccharide degradation</keyword>
<evidence type="ECO:0000256" key="6">
    <source>
        <dbReference type="SAM" id="SignalP"/>
    </source>
</evidence>
<dbReference type="Gene3D" id="3.40.30.10">
    <property type="entry name" value="Glutaredoxin"/>
    <property type="match status" value="1"/>
</dbReference>
<evidence type="ECO:0000313" key="8">
    <source>
        <dbReference type="EMBL" id="KAF4617408.1"/>
    </source>
</evidence>
<dbReference type="InterPro" id="IPR036282">
    <property type="entry name" value="Glutathione-S-Trfase_C_sf"/>
</dbReference>
<dbReference type="InterPro" id="IPR052282">
    <property type="entry name" value="Starch-active_LPMO"/>
</dbReference>
<feature type="chain" id="PRO_5034470348" description="CBM20 domain-containing protein" evidence="6">
    <location>
        <begin position="21"/>
        <end position="585"/>
    </location>
</feature>
<keyword evidence="9" id="KW-1185">Reference proteome</keyword>
<reference evidence="8 9" key="1">
    <citation type="submission" date="2019-12" db="EMBL/GenBank/DDBJ databases">
        <authorList>
            <person name="Floudas D."/>
            <person name="Bentzer J."/>
            <person name="Ahren D."/>
            <person name="Johansson T."/>
            <person name="Persson P."/>
            <person name="Tunlid A."/>
        </authorList>
    </citation>
    <scope>NUCLEOTIDE SEQUENCE [LARGE SCALE GENOMIC DNA]</scope>
    <source>
        <strain evidence="8 9">CBS 102.39</strain>
    </source>
</reference>
<gene>
    <name evidence="8" type="ORF">D9613_006373</name>
</gene>
<evidence type="ECO:0000259" key="7">
    <source>
        <dbReference type="PROSITE" id="PS51166"/>
    </source>
</evidence>
<sequence length="585" mass="63834">MRSLAIYAATALLFVRSAHAHGYLTVPASRTRLGSEAGIDTCPECTILEPVTAWPDITAAQVGRSGPCGYNARVSVDYNTPSGTLWGATPVATYAPGSIATVQWCVDHNGDHAGMFSYRICQDQNLVDKLLTPGYIPTNDEKQALEDCFEAGLLSCTDVPEQECDFNADCTEGETCWRNDWFTCEAFEGGKCQGVDNAPLNSCFTSIAGGYTVTKKIKIPETYVSNHTIMSFRWNSFQTAQVYLTCADIAILPAGSAGGGAPGTSSSSSSTGGSTSTSTSKPTSTSTTSATTTSSTTSPTGSCASPVSTVSVSFNELVTTVFGDTIKVAGSISQLGSWDPNSAPALSAAQYTNANPLWSTTIDLPAGIPYRTEWVELADIQSHFKKLGIQPTRKVGEEDLYTVPAIFNTATGEYVSDTWRIAEYLEKQYPDTPTLFPNDTKGLQAAFTAAHIQTVPTLVPYMVSQTPARLSQRSAEYFIKSREVEFKLKKFEEFMPTGEKVDQDWKKIEESFEMLDKWFRETDEKGPFMLGNKISWADVNMVSFLKWIKFVLGEGSKEWGWIKSWNGGRWGNLLKEFDQYSTIVV</sequence>
<dbReference type="SMART" id="SM01065">
    <property type="entry name" value="CBM_2"/>
    <property type="match status" value="1"/>
</dbReference>
<evidence type="ECO:0000256" key="4">
    <source>
        <dbReference type="ARBA" id="ARBA00023326"/>
    </source>
</evidence>
<feature type="signal peptide" evidence="6">
    <location>
        <begin position="1"/>
        <end position="20"/>
    </location>
</feature>
<dbReference type="EMBL" id="JAACJL010000030">
    <property type="protein sequence ID" value="KAF4617408.1"/>
    <property type="molecule type" value="Genomic_DNA"/>
</dbReference>
<keyword evidence="3" id="KW-0119">Carbohydrate metabolism</keyword>
<feature type="domain" description="CBM20" evidence="7">
    <location>
        <begin position="304"/>
        <end position="421"/>
    </location>
</feature>
<keyword evidence="6" id="KW-0732">Signal</keyword>
<dbReference type="SUPFAM" id="SSF49452">
    <property type="entry name" value="Starch-binding domain-like"/>
    <property type="match status" value="1"/>
</dbReference>
<dbReference type="AlphaFoldDB" id="A0A8H4QUH3"/>
<evidence type="ECO:0000256" key="1">
    <source>
        <dbReference type="ARBA" id="ARBA00001973"/>
    </source>
</evidence>
<dbReference type="Pfam" id="PF22041">
    <property type="entry name" value="GST_C_7"/>
    <property type="match status" value="1"/>
</dbReference>
<dbReference type="InterPro" id="IPR013784">
    <property type="entry name" value="Carb-bd-like_fold"/>
</dbReference>
<dbReference type="InterPro" id="IPR054416">
    <property type="entry name" value="GST_UstS-like_C"/>
</dbReference>
<dbReference type="GO" id="GO:0000272">
    <property type="term" value="P:polysaccharide catabolic process"/>
    <property type="evidence" value="ECO:0007669"/>
    <property type="project" value="UniProtKB-KW"/>
</dbReference>
<feature type="region of interest" description="Disordered" evidence="5">
    <location>
        <begin position="258"/>
        <end position="307"/>
    </location>
</feature>
<dbReference type="PANTHER" id="PTHR36575">
    <property type="entry name" value="BINDING PROTEIN, PUTATIVE (AFU_ORTHOLOGUE AFUA_1G14430)-RELATED"/>
    <property type="match status" value="1"/>
</dbReference>
<dbReference type="Gene3D" id="1.20.1050.10">
    <property type="match status" value="1"/>
</dbReference>
<evidence type="ECO:0000256" key="3">
    <source>
        <dbReference type="ARBA" id="ARBA00023277"/>
    </source>
</evidence>
<dbReference type="Proteomes" id="UP000521872">
    <property type="component" value="Unassembled WGS sequence"/>
</dbReference>
<dbReference type="Pfam" id="PF00686">
    <property type="entry name" value="CBM_20"/>
    <property type="match status" value="1"/>
</dbReference>
<proteinExistence type="predicted"/>
<accession>A0A8H4QUH3</accession>
<feature type="compositionally biased region" description="Low complexity" evidence="5">
    <location>
        <begin position="263"/>
        <end position="306"/>
    </location>
</feature>
<evidence type="ECO:0000256" key="5">
    <source>
        <dbReference type="SAM" id="MobiDB-lite"/>
    </source>
</evidence>
<protein>
    <recommendedName>
        <fullName evidence="7">CBM20 domain-containing protein</fullName>
    </recommendedName>
</protein>
<dbReference type="PANTHER" id="PTHR36575:SF2">
    <property type="entry name" value="CHITIN-BINDING TYPE-4 DOMAIN-CONTAINING PROTEIN-RELATED"/>
    <property type="match status" value="1"/>
</dbReference>
<organism evidence="8 9">
    <name type="scientific">Agrocybe pediades</name>
    <dbReference type="NCBI Taxonomy" id="84607"/>
    <lineage>
        <taxon>Eukaryota</taxon>
        <taxon>Fungi</taxon>
        <taxon>Dikarya</taxon>
        <taxon>Basidiomycota</taxon>
        <taxon>Agaricomycotina</taxon>
        <taxon>Agaricomycetes</taxon>
        <taxon>Agaricomycetidae</taxon>
        <taxon>Agaricales</taxon>
        <taxon>Agaricineae</taxon>
        <taxon>Strophariaceae</taxon>
        <taxon>Agrocybe</taxon>
    </lineage>
</organism>
<comment type="caution">
    <text evidence="8">The sequence shown here is derived from an EMBL/GenBank/DDBJ whole genome shotgun (WGS) entry which is preliminary data.</text>
</comment>
<dbReference type="PROSITE" id="PS51166">
    <property type="entry name" value="CBM20"/>
    <property type="match status" value="1"/>
</dbReference>
<dbReference type="SUPFAM" id="SSF47616">
    <property type="entry name" value="GST C-terminal domain-like"/>
    <property type="match status" value="1"/>
</dbReference>